<dbReference type="PANTHER" id="PTHR14969:SF13">
    <property type="entry name" value="AT30094P"/>
    <property type="match status" value="1"/>
</dbReference>
<reference evidence="2 3" key="1">
    <citation type="submission" date="2019-01" db="EMBL/GenBank/DDBJ databases">
        <authorList>
            <person name="Chen W.-M."/>
        </authorList>
    </citation>
    <scope>NUCLEOTIDE SEQUENCE [LARGE SCALE GENOMIC DNA]</scope>
    <source>
        <strain evidence="2 3">YBJ-36</strain>
    </source>
</reference>
<dbReference type="EMBL" id="SACK01000001">
    <property type="protein sequence ID" value="RVU02755.1"/>
    <property type="molecule type" value="Genomic_DNA"/>
</dbReference>
<organism evidence="2 3">
    <name type="scientific">Mucilaginibacter limnophilus</name>
    <dbReference type="NCBI Taxonomy" id="1932778"/>
    <lineage>
        <taxon>Bacteria</taxon>
        <taxon>Pseudomonadati</taxon>
        <taxon>Bacteroidota</taxon>
        <taxon>Sphingobacteriia</taxon>
        <taxon>Sphingobacteriales</taxon>
        <taxon>Sphingobacteriaceae</taxon>
        <taxon>Mucilaginibacter</taxon>
    </lineage>
</organism>
<evidence type="ECO:0000313" key="3">
    <source>
        <dbReference type="Proteomes" id="UP000282759"/>
    </source>
</evidence>
<sequence>MLKGRWIWLFFMVCCCKCIVGQGLDANLLNSINPQNPASRYWQQTSNSVYWAGYTLPAGTLIYGLVSGDQNVKHASYDLLISIGTNVLITDVLKRSFNRTRPMDAHPGMIFSTPSSDMSLPSGHTSLAFATATTLSLQCKKWYVTVPAYAWAGSVAYSRMYLGKHYPSDVVGGALVGIGSGYASHWLNRKLFKRYYRNRMYEQ</sequence>
<keyword evidence="3" id="KW-1185">Reference proteome</keyword>
<dbReference type="RefSeq" id="WP_127703120.1">
    <property type="nucleotide sequence ID" value="NZ_SACK01000001.1"/>
</dbReference>
<dbReference type="CDD" id="cd01610">
    <property type="entry name" value="PAP2_like"/>
    <property type="match status" value="1"/>
</dbReference>
<dbReference type="PANTHER" id="PTHR14969">
    <property type="entry name" value="SPHINGOSINE-1-PHOSPHATE PHOSPHOHYDROLASE"/>
    <property type="match status" value="1"/>
</dbReference>
<proteinExistence type="predicted"/>
<evidence type="ECO:0000313" key="2">
    <source>
        <dbReference type="EMBL" id="RVU02755.1"/>
    </source>
</evidence>
<dbReference type="Gene3D" id="1.20.144.10">
    <property type="entry name" value="Phosphatidic acid phosphatase type 2/haloperoxidase"/>
    <property type="match status" value="1"/>
</dbReference>
<comment type="caution">
    <text evidence="2">The sequence shown here is derived from an EMBL/GenBank/DDBJ whole genome shotgun (WGS) entry which is preliminary data.</text>
</comment>
<protein>
    <submittedName>
        <fullName evidence="2">Phosphatase PAP2 family protein</fullName>
    </submittedName>
</protein>
<dbReference type="SMART" id="SM00014">
    <property type="entry name" value="acidPPc"/>
    <property type="match status" value="1"/>
</dbReference>
<dbReference type="SUPFAM" id="SSF48317">
    <property type="entry name" value="Acid phosphatase/Vanadium-dependent haloperoxidase"/>
    <property type="match status" value="1"/>
</dbReference>
<dbReference type="InterPro" id="IPR000326">
    <property type="entry name" value="PAP2/HPO"/>
</dbReference>
<evidence type="ECO:0000259" key="1">
    <source>
        <dbReference type="SMART" id="SM00014"/>
    </source>
</evidence>
<dbReference type="OrthoDB" id="9773582at2"/>
<feature type="domain" description="Phosphatidic acid phosphatase type 2/haloperoxidase" evidence="1">
    <location>
        <begin position="76"/>
        <end position="185"/>
    </location>
</feature>
<accession>A0A3S2VAF2</accession>
<name>A0A3S2VAF2_9SPHI</name>
<dbReference type="Proteomes" id="UP000282759">
    <property type="component" value="Unassembled WGS sequence"/>
</dbReference>
<dbReference type="InterPro" id="IPR036938">
    <property type="entry name" value="PAP2/HPO_sf"/>
</dbReference>
<dbReference type="AlphaFoldDB" id="A0A3S2VAF2"/>
<dbReference type="Pfam" id="PF01569">
    <property type="entry name" value="PAP2"/>
    <property type="match status" value="1"/>
</dbReference>
<gene>
    <name evidence="2" type="ORF">EOD41_02105</name>
</gene>